<sequence>MFSKTDTVTTMTTETTGFDLEAGWDYALCSTGDLLTGRLSGFAMYIFTLSKIWELFDTVLLMLRGRPIFFLHYYHHALVLYSVFSAYPNNGSFARLETMMSAIVRCILYTYFALVAISSSYRKYSKYVTFAHLLQFIIICYGIVYARKRIELGEPCETDTNQLSFHSLLMIFAQFIYAYLTRSRVSRGGLRLRKIK</sequence>
<evidence type="ECO:0000313" key="1">
    <source>
        <dbReference type="Proteomes" id="UP000887580"/>
    </source>
</evidence>
<reference evidence="2" key="1">
    <citation type="submission" date="2022-11" db="UniProtKB">
        <authorList>
            <consortium name="WormBaseParasite"/>
        </authorList>
    </citation>
    <scope>IDENTIFICATION</scope>
</reference>
<accession>A0AC35GGU2</accession>
<name>A0AC35GGU2_9BILA</name>
<proteinExistence type="predicted"/>
<protein>
    <submittedName>
        <fullName evidence="2">Elongation of very long chain fatty acids protein</fullName>
    </submittedName>
</protein>
<dbReference type="Proteomes" id="UP000887580">
    <property type="component" value="Unplaced"/>
</dbReference>
<evidence type="ECO:0000313" key="2">
    <source>
        <dbReference type="WBParaSite" id="PS1159_v2.g491.t1"/>
    </source>
</evidence>
<organism evidence="1 2">
    <name type="scientific">Panagrolaimus sp. PS1159</name>
    <dbReference type="NCBI Taxonomy" id="55785"/>
    <lineage>
        <taxon>Eukaryota</taxon>
        <taxon>Metazoa</taxon>
        <taxon>Ecdysozoa</taxon>
        <taxon>Nematoda</taxon>
        <taxon>Chromadorea</taxon>
        <taxon>Rhabditida</taxon>
        <taxon>Tylenchina</taxon>
        <taxon>Panagrolaimomorpha</taxon>
        <taxon>Panagrolaimoidea</taxon>
        <taxon>Panagrolaimidae</taxon>
        <taxon>Panagrolaimus</taxon>
    </lineage>
</organism>
<dbReference type="WBParaSite" id="PS1159_v2.g491.t1">
    <property type="protein sequence ID" value="PS1159_v2.g491.t1"/>
    <property type="gene ID" value="PS1159_v2.g491"/>
</dbReference>